<protein>
    <submittedName>
        <fullName evidence="1">Terminase</fullName>
    </submittedName>
</protein>
<reference evidence="1 2" key="1">
    <citation type="submission" date="2016-03" db="EMBL/GenBank/DDBJ databases">
        <authorList>
            <person name="Rimple P."/>
            <person name="Montgomery M.T."/>
            <person name="Guerrero C.A."/>
            <person name="Mavrich T.N."/>
            <person name="Pope W.H."/>
            <person name="Garlena R.A."/>
            <person name="Russell D.A."/>
            <person name="Jacobs-Sera D."/>
            <person name="Hendrix R.W."/>
            <person name="Hatfull G.F."/>
        </authorList>
    </citation>
    <scope>NUCLEOTIDE SEQUENCE [LARGE SCALE GENOMIC DNA]</scope>
</reference>
<dbReference type="OrthoDB" id="1242at10239"/>
<name>A0A160DDW1_9CAUD</name>
<dbReference type="GeneID" id="28803041"/>
<dbReference type="KEGG" id="vg:28803041"/>
<sequence>MTSGAFEEMEWLSENPAFWMRPANIREFVGPGYLNERNVRPGIMQALVETFGEKVNPYSLSPKRKAVITGAIGIGKSTYAAIALCYMVHWVKCLKNPKEFYNLSEDSIIGFMMMSTTEKLAREVIFQKVKRRIEKSQWFQDHTEIENQKLERQMRFVGDIWIVPGSSEETSFEGYDILGGIVDEGDSHKVTERKNYAMAGFTTIESRIKSRFTDFKAKNHRGLIICIGQSKSKSGFMMTKYREFEKDPDGVALRLSLWESYGWYNYTKDPNDVDRGIETAERDSFYYDMRKRLLLEKETALLVMNNNLIEVPNTYRSDFEADPVKALRDLGGIPPEIEDPFISQVDKILKAQEKWHERVGVQESPAGHGNSLDKIELPDWFRPIGISSDFRRVIHIDTAYSPSPDGDALGLAMGHVPEKVIQHGEERPVIVFDLLLRLQATASQEINFGEVREFIYMLRDDYGFDIDMVTIDGFNSMDFIQQLRRNKIKSDYLSVDKNKAPYEDLRDIIHEGRAEFPFYMVPNKRSDTALTNIAYKELSEVRDVGRKIDHPVDGSKDVSDSMAGVSHVLISNSKYIREARTVEPDDNDRPRERVVENVDELFSDFDVDNATLEQGATFKPVSFEDFKRNENGLPSMEDLARMMNGNGTPGFPVGEKLL</sequence>
<dbReference type="Proteomes" id="UP000203422">
    <property type="component" value="Segment"/>
</dbReference>
<evidence type="ECO:0000313" key="1">
    <source>
        <dbReference type="EMBL" id="ANA85980.1"/>
    </source>
</evidence>
<dbReference type="Gene3D" id="3.40.50.300">
    <property type="entry name" value="P-loop containing nucleotide triphosphate hydrolases"/>
    <property type="match status" value="1"/>
</dbReference>
<accession>A0A160DDW1</accession>
<keyword evidence="2" id="KW-1185">Reference proteome</keyword>
<dbReference type="EMBL" id="KU998242">
    <property type="protein sequence ID" value="ANA85980.1"/>
    <property type="molecule type" value="Genomic_DNA"/>
</dbReference>
<gene>
    <name evidence="1" type="primary">10</name>
    <name evidence="1" type="ORF">PBI_DEMOSTHENES_10</name>
</gene>
<dbReference type="InterPro" id="IPR027417">
    <property type="entry name" value="P-loop_NTPase"/>
</dbReference>
<dbReference type="RefSeq" id="YP_009276721.1">
    <property type="nucleotide sequence ID" value="NC_030944.1"/>
</dbReference>
<evidence type="ECO:0000313" key="2">
    <source>
        <dbReference type="Proteomes" id="UP000203422"/>
    </source>
</evidence>
<proteinExistence type="predicted"/>
<organism evidence="1 2">
    <name type="scientific">Gordonia phage Demosthenes</name>
    <dbReference type="NCBI Taxonomy" id="1838067"/>
    <lineage>
        <taxon>Viruses</taxon>
        <taxon>Duplodnaviria</taxon>
        <taxon>Heunggongvirae</taxon>
        <taxon>Uroviricota</taxon>
        <taxon>Caudoviricetes</taxon>
        <taxon>Demosthenesvirus</taxon>
        <taxon>Demosthenesvirus demosthenes</taxon>
    </lineage>
</organism>